<dbReference type="EMBL" id="JAHQIW010000207">
    <property type="protein sequence ID" value="KAJ1346696.1"/>
    <property type="molecule type" value="Genomic_DNA"/>
</dbReference>
<protein>
    <submittedName>
        <fullName evidence="1">Uncharacterized protein</fullName>
    </submittedName>
</protein>
<dbReference type="InterPro" id="IPR023198">
    <property type="entry name" value="PGP-like_dom2"/>
</dbReference>
<dbReference type="AlphaFoldDB" id="A0AAD5MFG0"/>
<keyword evidence="2" id="KW-1185">Reference proteome</keyword>
<name>A0AAD5MFG0_PARTN</name>
<reference evidence="1" key="1">
    <citation type="submission" date="2021-06" db="EMBL/GenBank/DDBJ databases">
        <title>Parelaphostrongylus tenuis whole genome reference sequence.</title>
        <authorList>
            <person name="Garwood T.J."/>
            <person name="Larsen P.A."/>
            <person name="Fountain-Jones N.M."/>
            <person name="Garbe J.R."/>
            <person name="Macchietto M.G."/>
            <person name="Kania S.A."/>
            <person name="Gerhold R.W."/>
            <person name="Richards J.E."/>
            <person name="Wolf T.M."/>
        </authorList>
    </citation>
    <scope>NUCLEOTIDE SEQUENCE</scope>
    <source>
        <strain evidence="1">MNPRO001-30</strain>
        <tissue evidence="1">Meninges</tissue>
    </source>
</reference>
<accession>A0AAD5MFG0</accession>
<feature type="non-terminal residue" evidence="1">
    <location>
        <position position="51"/>
    </location>
</feature>
<evidence type="ECO:0000313" key="2">
    <source>
        <dbReference type="Proteomes" id="UP001196413"/>
    </source>
</evidence>
<evidence type="ECO:0000313" key="1">
    <source>
        <dbReference type="EMBL" id="KAJ1346696.1"/>
    </source>
</evidence>
<sequence>MGRREAEAIPWLINEVDLADKLTPSEYLNQYDTMLSEMFLKCKPMPGAERL</sequence>
<proteinExistence type="predicted"/>
<dbReference type="Gene3D" id="1.10.150.240">
    <property type="entry name" value="Putative phosphatase, domain 2"/>
    <property type="match status" value="1"/>
</dbReference>
<organism evidence="1 2">
    <name type="scientific">Parelaphostrongylus tenuis</name>
    <name type="common">Meningeal worm</name>
    <dbReference type="NCBI Taxonomy" id="148309"/>
    <lineage>
        <taxon>Eukaryota</taxon>
        <taxon>Metazoa</taxon>
        <taxon>Ecdysozoa</taxon>
        <taxon>Nematoda</taxon>
        <taxon>Chromadorea</taxon>
        <taxon>Rhabditida</taxon>
        <taxon>Rhabditina</taxon>
        <taxon>Rhabditomorpha</taxon>
        <taxon>Strongyloidea</taxon>
        <taxon>Metastrongylidae</taxon>
        <taxon>Parelaphostrongylus</taxon>
    </lineage>
</organism>
<comment type="caution">
    <text evidence="1">The sequence shown here is derived from an EMBL/GenBank/DDBJ whole genome shotgun (WGS) entry which is preliminary data.</text>
</comment>
<gene>
    <name evidence="1" type="ORF">KIN20_001584</name>
</gene>
<dbReference type="Proteomes" id="UP001196413">
    <property type="component" value="Unassembled WGS sequence"/>
</dbReference>